<evidence type="ECO:0000256" key="1">
    <source>
        <dbReference type="SAM" id="MobiDB-lite"/>
    </source>
</evidence>
<feature type="region of interest" description="Disordered" evidence="1">
    <location>
        <begin position="178"/>
        <end position="293"/>
    </location>
</feature>
<keyword evidence="3" id="KW-1185">Reference proteome</keyword>
<reference evidence="2 3" key="1">
    <citation type="submission" date="2023-01" db="EMBL/GenBank/DDBJ databases">
        <title>Analysis of 21 Apiospora genomes using comparative genomics revels a genus with tremendous synthesis potential of carbohydrate active enzymes and secondary metabolites.</title>
        <authorList>
            <person name="Sorensen T."/>
        </authorList>
    </citation>
    <scope>NUCLEOTIDE SEQUENCE [LARGE SCALE GENOMIC DNA]</scope>
    <source>
        <strain evidence="2 3">CBS 20057</strain>
    </source>
</reference>
<accession>A0ABR1R9S6</accession>
<proteinExistence type="predicted"/>
<feature type="compositionally biased region" description="Polar residues" evidence="1">
    <location>
        <begin position="199"/>
        <end position="209"/>
    </location>
</feature>
<sequence>MTAELGHTKSAWWAQGAALEKFENDIEPQIEMTLRNTDLGYADMYYRLYIIGKRTEASRPTIMVCCTDSHARRHVESSIRQSGVLDEYPEFDLGTCALPLEQPTPAKPLAGGDSSPIGVSADSGLPEETSRRRPAADGPNASLGIKIAISNETGLTQFTTGGIVIQVGRDFYQMTVEHSRERIRSRRHQSNTPGPDEINQCSTRSNGSEKGQEEWRSTNYAEDDEDVEDEVDDSESEETMHGSPTSTELPPSWADNPHFGGDNRHDSIQLPHSVDSKCEDQTEPREPEDNERVQVVSEDLKPVLRGDGSDAKLDYVLLPLNGRPNDANRVNLHYSQTPGRTLDDTLDIRSTSTIPSRECAVMAVTGSSGVVSGTLFPGATYLRAANSTATQKMYAVHLDGKVVEGDCGSVVLDSVSGGLYGHIIKGCPHTGMAYISSAEAIFHDIKKQFGDDEVTIASTPAVTPAEDEGVDVEASVSYSDALNSQPLPSGLHLHALFDNFDAGRHSLPPAKHDPHLDDEKVRRSLLRISLILKC</sequence>
<evidence type="ECO:0000313" key="2">
    <source>
        <dbReference type="EMBL" id="KAK8006110.1"/>
    </source>
</evidence>
<feature type="region of interest" description="Disordered" evidence="1">
    <location>
        <begin position="102"/>
        <end position="141"/>
    </location>
</feature>
<evidence type="ECO:0000313" key="3">
    <source>
        <dbReference type="Proteomes" id="UP001396898"/>
    </source>
</evidence>
<organism evidence="2 3">
    <name type="scientific">Apiospora marii</name>
    <dbReference type="NCBI Taxonomy" id="335849"/>
    <lineage>
        <taxon>Eukaryota</taxon>
        <taxon>Fungi</taxon>
        <taxon>Dikarya</taxon>
        <taxon>Ascomycota</taxon>
        <taxon>Pezizomycotina</taxon>
        <taxon>Sordariomycetes</taxon>
        <taxon>Xylariomycetidae</taxon>
        <taxon>Amphisphaeriales</taxon>
        <taxon>Apiosporaceae</taxon>
        <taxon>Apiospora</taxon>
    </lineage>
</organism>
<dbReference type="Proteomes" id="UP001396898">
    <property type="component" value="Unassembled WGS sequence"/>
</dbReference>
<comment type="caution">
    <text evidence="2">The sequence shown here is derived from an EMBL/GenBank/DDBJ whole genome shotgun (WGS) entry which is preliminary data.</text>
</comment>
<feature type="compositionally biased region" description="Basic and acidic residues" evidence="1">
    <location>
        <begin position="274"/>
        <end position="293"/>
    </location>
</feature>
<name>A0ABR1R9S6_9PEZI</name>
<dbReference type="EMBL" id="JAQQWI010000017">
    <property type="protein sequence ID" value="KAK8006110.1"/>
    <property type="molecule type" value="Genomic_DNA"/>
</dbReference>
<gene>
    <name evidence="2" type="ORF">PG991_012407</name>
</gene>
<feature type="compositionally biased region" description="Acidic residues" evidence="1">
    <location>
        <begin position="221"/>
        <end position="237"/>
    </location>
</feature>
<protein>
    <submittedName>
        <fullName evidence="2">Uncharacterized protein</fullName>
    </submittedName>
</protein>